<protein>
    <recommendedName>
        <fullName evidence="5">isoleucine--tRNA ligase</fullName>
        <ecNumber evidence="5">6.1.1.5</ecNumber>
    </recommendedName>
</protein>
<evidence type="ECO:0000256" key="1">
    <source>
        <dbReference type="ARBA" id="ARBA00001947"/>
    </source>
</evidence>
<comment type="subunit">
    <text evidence="4">Monomer.</text>
</comment>
<dbReference type="CDD" id="cd07067">
    <property type="entry name" value="HP_PGM_like"/>
    <property type="match status" value="1"/>
</dbReference>
<evidence type="ECO:0000256" key="8">
    <source>
        <dbReference type="ARBA" id="ARBA00022723"/>
    </source>
</evidence>
<dbReference type="InterPro" id="IPR013078">
    <property type="entry name" value="His_Pase_superF_clade-1"/>
</dbReference>
<evidence type="ECO:0000256" key="11">
    <source>
        <dbReference type="ARBA" id="ARBA00022840"/>
    </source>
</evidence>
<sequence>MKEENRNLNTPAATESFGEAKKSEAALREEQVLEFWKTNKIFEKSLEKKSPKGEFIFYDGPPTANGMPGIHHLLPQSFKDAIPRYKTMRGYHVRRKGGWDTHGLPVELQVEKELGLKSKKEIENYGIVEFNKKCKESVWKYVDVWHKFRDRVGYWVDEDNSYVTYHNDYIESLWNIVEKINNQKLLFKDYKVVPWCPRCGTALSSHELAQGYQDDKDLSVTVKFKVKGQNNTFILAWTTTPWTLPGNLALAVGEKIDYVKVKKSDEIFILAKERISILDGEYEIMENFKGKDLVGFAYEPLYPYFADIISESEKSKLDKAYKVYPADFVTTEDGMGVVHTAVMYGQDDFILGTKIGLPKHHLVDPEGKFMKGTGFLEGRFVKDEEVAVDIIKDLARRGLLFKKEKYEHSYPHCWRCKTPLIYYARDSWYIRMSDPNIKCKLINENEKINWEPDHIQNGRFGEWLKDVKDWAISRERYWGTPLPVWVAEDGEKLVIDSYETLKKYSKKSGNKYFVMRHGGTKSNQKEIVSYSAQATDDLTEKGVAEVKKCADVLRKEKIDYIITSPFVRTKETAEIAREIFGLSTERVVEEPGLQEINPGDFDGKNWNEFHACVYNVGPGWFDRKIAGGESLSDVKKRTAKVLYGLEEKYKGKNILLVTHGGPAWLLFVNARLFLPDREKYYPASDYVFVEKFKKFENAEVRELPFVPIPHNEDYELDPHRPFIDQVVLEKDGKEFRRVKEVMDVWFDSGAMPFAQDHYPFENKKWVDGPGYPADYISEAIDQTRGWFYTLHAVGMLMARGKAFKNVICLGHLLDAAGKKMSKSLGNIVDPWMMIEKYGVDTLRLWMYSVNQPGESKNFDEKNVALLGSQIFGLLYNILAFYELYRDRSLEAINFKLKPSSVLDQWILARLEELISECTKKMDDYKLLESVRAIKEFIGDLSTWYLRRSRERIKNSDQETKQTLYYILKTLSKLMAPFAPFSAEDIWQKLKNENGEESVHLENWPKVNITPWPLFFLRRRVEDGPRVIKSMEIVRRIVTLGLEARQKAGIKVRQPLPKLEIKHFKLNEDYIELIKDELNVKEVIENKNIETEIMLYTEITPELRAEGEYREFMRELQDKRKKLGLLPRDKMVLPIGEIYKQYKIMPNLQEHMLRVAAVALLICDSIDALADRESIITACLLHDMGNIIKFQMNVLPEFYKPEGVEYWQKVKEEYIKRYGDNEHEATIKIIKEELRVSLKVVNLVDQIRFSFTCKHRDSDDLSIKIVHYADGRVDPHGVVLYEERMEEGKKRYKNHKSTFGATGEEERQKLVACGKEIEKQIFAKCKIRPKDINNEAIASIISKLRDFVIK</sequence>
<dbReference type="FunFam" id="3.40.50.620:FF:000063">
    <property type="entry name" value="Isoleucine--tRNA ligase"/>
    <property type="match status" value="1"/>
</dbReference>
<evidence type="ECO:0000259" key="19">
    <source>
        <dbReference type="Pfam" id="PF08264"/>
    </source>
</evidence>
<proteinExistence type="inferred from homology"/>
<comment type="catalytic activity">
    <reaction evidence="15">
        <text>tRNA(Ile) + L-isoleucine + ATP = L-isoleucyl-tRNA(Ile) + AMP + diphosphate</text>
        <dbReference type="Rhea" id="RHEA:11060"/>
        <dbReference type="Rhea" id="RHEA-COMP:9666"/>
        <dbReference type="Rhea" id="RHEA-COMP:9695"/>
        <dbReference type="ChEBI" id="CHEBI:30616"/>
        <dbReference type="ChEBI" id="CHEBI:33019"/>
        <dbReference type="ChEBI" id="CHEBI:58045"/>
        <dbReference type="ChEBI" id="CHEBI:78442"/>
        <dbReference type="ChEBI" id="CHEBI:78528"/>
        <dbReference type="ChEBI" id="CHEBI:456215"/>
        <dbReference type="EC" id="6.1.1.5"/>
    </reaction>
</comment>
<evidence type="ECO:0000313" key="21">
    <source>
        <dbReference type="Proteomes" id="UP000177777"/>
    </source>
</evidence>
<dbReference type="InterPro" id="IPR013155">
    <property type="entry name" value="M/V/L/I-tRNA-synth_anticd-bd"/>
</dbReference>
<evidence type="ECO:0000256" key="7">
    <source>
        <dbReference type="ARBA" id="ARBA00022598"/>
    </source>
</evidence>
<feature type="domain" description="Methionyl/Valyl/Leucyl/Isoleucyl-tRNA synthetase anticodon-binding" evidence="19">
    <location>
        <begin position="903"/>
        <end position="1056"/>
    </location>
</feature>
<evidence type="ECO:0000256" key="14">
    <source>
        <dbReference type="ARBA" id="ARBA00025217"/>
    </source>
</evidence>
<evidence type="ECO:0000256" key="2">
    <source>
        <dbReference type="ARBA" id="ARBA00004496"/>
    </source>
</evidence>
<dbReference type="InterPro" id="IPR033709">
    <property type="entry name" value="Anticodon_Ile_ABEc"/>
</dbReference>
<dbReference type="InterPro" id="IPR029033">
    <property type="entry name" value="His_PPase_superfam"/>
</dbReference>
<dbReference type="PANTHER" id="PTHR42780:SF1">
    <property type="entry name" value="ISOLEUCINE--TRNA LIGASE, CYTOPLASMIC"/>
    <property type="match status" value="1"/>
</dbReference>
<keyword evidence="7" id="KW-0436">Ligase</keyword>
<dbReference type="STRING" id="1801754.A3D42_03280"/>
<dbReference type="Gene3D" id="2.170.220.10">
    <property type="match status" value="1"/>
</dbReference>
<dbReference type="CDD" id="cd07961">
    <property type="entry name" value="Anticodon_Ia_Ile_ABEc"/>
    <property type="match status" value="1"/>
</dbReference>
<dbReference type="InterPro" id="IPR023586">
    <property type="entry name" value="Ile-tRNA-ligase_type2"/>
</dbReference>
<name>A0A1F6W8F5_9BACT</name>
<dbReference type="EC" id="6.1.1.5" evidence="5"/>
<evidence type="ECO:0000256" key="6">
    <source>
        <dbReference type="ARBA" id="ARBA00022490"/>
    </source>
</evidence>
<evidence type="ECO:0000256" key="4">
    <source>
        <dbReference type="ARBA" id="ARBA00011245"/>
    </source>
</evidence>
<dbReference type="InterPro" id="IPR006674">
    <property type="entry name" value="HD_domain"/>
</dbReference>
<organism evidence="20 21">
    <name type="scientific">Candidatus Nomurabacteria bacterium RIFCSPHIGHO2_02_FULL_41_18</name>
    <dbReference type="NCBI Taxonomy" id="1801754"/>
    <lineage>
        <taxon>Bacteria</taxon>
        <taxon>Candidatus Nomuraibacteriota</taxon>
    </lineage>
</organism>
<evidence type="ECO:0000256" key="16">
    <source>
        <dbReference type="SAM" id="MobiDB-lite"/>
    </source>
</evidence>
<dbReference type="GO" id="GO:0002161">
    <property type="term" value="F:aminoacyl-tRNA deacylase activity"/>
    <property type="evidence" value="ECO:0007669"/>
    <property type="project" value="InterPro"/>
</dbReference>
<dbReference type="SUPFAM" id="SSF53254">
    <property type="entry name" value="Phosphoglycerate mutase-like"/>
    <property type="match status" value="1"/>
</dbReference>
<dbReference type="PANTHER" id="PTHR42780">
    <property type="entry name" value="SOLEUCYL-TRNA SYNTHETASE"/>
    <property type="match status" value="1"/>
</dbReference>
<evidence type="ECO:0000256" key="10">
    <source>
        <dbReference type="ARBA" id="ARBA00022833"/>
    </source>
</evidence>
<dbReference type="Gene3D" id="3.90.740.10">
    <property type="entry name" value="Valyl/Leucyl/Isoleucyl-tRNA synthetase, editing domain"/>
    <property type="match status" value="1"/>
</dbReference>
<comment type="subcellular location">
    <subcellularLocation>
        <location evidence="2">Cytoplasm</location>
    </subcellularLocation>
</comment>
<keyword evidence="9" id="KW-0547">Nucleotide-binding</keyword>
<dbReference type="SUPFAM" id="SSF47323">
    <property type="entry name" value="Anticodon-binding domain of a subclass of class I aminoacyl-tRNA synthetases"/>
    <property type="match status" value="1"/>
</dbReference>
<dbReference type="Gene3D" id="3.40.50.1240">
    <property type="entry name" value="Phosphoglycerate mutase-like"/>
    <property type="match status" value="1"/>
</dbReference>
<dbReference type="GO" id="GO:0005524">
    <property type="term" value="F:ATP binding"/>
    <property type="evidence" value="ECO:0007669"/>
    <property type="project" value="UniProtKB-KW"/>
</dbReference>
<comment type="caution">
    <text evidence="20">The sequence shown here is derived from an EMBL/GenBank/DDBJ whole genome shotgun (WGS) entry which is preliminary data.</text>
</comment>
<accession>A0A1F6W8F5</accession>
<feature type="domain" description="HD" evidence="18">
    <location>
        <begin position="1149"/>
        <end position="1234"/>
    </location>
</feature>
<dbReference type="EMBL" id="MFUE01000003">
    <property type="protein sequence ID" value="OGI78056.1"/>
    <property type="molecule type" value="Genomic_DNA"/>
</dbReference>
<dbReference type="InterPro" id="IPR009080">
    <property type="entry name" value="tRNAsynth_Ia_anticodon-bd"/>
</dbReference>
<feature type="region of interest" description="Disordered" evidence="16">
    <location>
        <begin position="1"/>
        <end position="23"/>
    </location>
</feature>
<dbReference type="PRINTS" id="PR00984">
    <property type="entry name" value="TRNASYNTHILE"/>
</dbReference>
<evidence type="ECO:0000256" key="12">
    <source>
        <dbReference type="ARBA" id="ARBA00022917"/>
    </source>
</evidence>
<dbReference type="Pfam" id="PF08264">
    <property type="entry name" value="Anticodon_1"/>
    <property type="match status" value="1"/>
</dbReference>
<dbReference type="InterPro" id="IPR003607">
    <property type="entry name" value="HD/PDEase_dom"/>
</dbReference>
<comment type="function">
    <text evidence="14">Catalyzes the attachment of isoleucine to tRNA(Ile). As IleRS can inadvertently accommodate and process structurally similar amino acids such as valine, to avoid such errors it has two additional distinct tRNA(Ile)-dependent editing activities. One activity is designated as 'pretransfer' editing and involves the hydrolysis of activated Val-AMP. The other activity is designated 'posttransfer' editing and involves deacylation of mischarged Val-tRNA(Ile).</text>
</comment>
<keyword evidence="11" id="KW-0067">ATP-binding</keyword>
<keyword evidence="12" id="KW-0648">Protein biosynthesis</keyword>
<dbReference type="Proteomes" id="UP000177777">
    <property type="component" value="Unassembled WGS sequence"/>
</dbReference>
<evidence type="ECO:0000256" key="9">
    <source>
        <dbReference type="ARBA" id="ARBA00022741"/>
    </source>
</evidence>
<evidence type="ECO:0000256" key="3">
    <source>
        <dbReference type="ARBA" id="ARBA00007078"/>
    </source>
</evidence>
<feature type="domain" description="Aminoacyl-tRNA synthetase class Ia" evidence="17">
    <location>
        <begin position="31"/>
        <end position="509"/>
    </location>
</feature>
<evidence type="ECO:0000259" key="18">
    <source>
        <dbReference type="Pfam" id="PF01966"/>
    </source>
</evidence>
<dbReference type="SUPFAM" id="SSF50677">
    <property type="entry name" value="ValRS/IleRS/LeuRS editing domain"/>
    <property type="match status" value="1"/>
</dbReference>
<dbReference type="SUPFAM" id="SSF52374">
    <property type="entry name" value="Nucleotidylyl transferase"/>
    <property type="match status" value="1"/>
</dbReference>
<dbReference type="GO" id="GO:0004822">
    <property type="term" value="F:isoleucine-tRNA ligase activity"/>
    <property type="evidence" value="ECO:0007669"/>
    <property type="project" value="UniProtKB-EC"/>
</dbReference>
<dbReference type="Gene3D" id="1.10.3210.10">
    <property type="entry name" value="Hypothetical protein af1432"/>
    <property type="match status" value="1"/>
</dbReference>
<dbReference type="GO" id="GO:0046872">
    <property type="term" value="F:metal ion binding"/>
    <property type="evidence" value="ECO:0007669"/>
    <property type="project" value="UniProtKB-KW"/>
</dbReference>
<dbReference type="InterPro" id="IPR009008">
    <property type="entry name" value="Val/Leu/Ile-tRNA-synth_edit"/>
</dbReference>
<reference evidence="20 21" key="1">
    <citation type="journal article" date="2016" name="Nat. Commun.">
        <title>Thousands of microbial genomes shed light on interconnected biogeochemical processes in an aquifer system.</title>
        <authorList>
            <person name="Anantharaman K."/>
            <person name="Brown C.T."/>
            <person name="Hug L.A."/>
            <person name="Sharon I."/>
            <person name="Castelle C.J."/>
            <person name="Probst A.J."/>
            <person name="Thomas B.C."/>
            <person name="Singh A."/>
            <person name="Wilkins M.J."/>
            <person name="Karaoz U."/>
            <person name="Brodie E.L."/>
            <person name="Williams K.H."/>
            <person name="Hubbard S.S."/>
            <person name="Banfield J.F."/>
        </authorList>
    </citation>
    <scope>NUCLEOTIDE SEQUENCE [LARGE SCALE GENOMIC DNA]</scope>
</reference>
<keyword evidence="13" id="KW-0030">Aminoacyl-tRNA synthetase</keyword>
<dbReference type="Pfam" id="PF00300">
    <property type="entry name" value="His_Phos_1"/>
    <property type="match status" value="1"/>
</dbReference>
<gene>
    <name evidence="20" type="ORF">A3D42_03280</name>
</gene>
<evidence type="ECO:0000259" key="17">
    <source>
        <dbReference type="Pfam" id="PF00133"/>
    </source>
</evidence>
<dbReference type="InterPro" id="IPR002301">
    <property type="entry name" value="Ile-tRNA-ligase"/>
</dbReference>
<feature type="domain" description="Aminoacyl-tRNA synthetase class Ia" evidence="17">
    <location>
        <begin position="717"/>
        <end position="850"/>
    </location>
</feature>
<evidence type="ECO:0000256" key="5">
    <source>
        <dbReference type="ARBA" id="ARBA00013165"/>
    </source>
</evidence>
<keyword evidence="10" id="KW-0862">Zinc</keyword>
<dbReference type="GO" id="GO:0006428">
    <property type="term" value="P:isoleucyl-tRNA aminoacylation"/>
    <property type="evidence" value="ECO:0007669"/>
    <property type="project" value="InterPro"/>
</dbReference>
<evidence type="ECO:0000256" key="15">
    <source>
        <dbReference type="ARBA" id="ARBA00048359"/>
    </source>
</evidence>
<dbReference type="Pfam" id="PF01966">
    <property type="entry name" value="HD"/>
    <property type="match status" value="1"/>
</dbReference>
<dbReference type="GO" id="GO:0005737">
    <property type="term" value="C:cytoplasm"/>
    <property type="evidence" value="ECO:0007669"/>
    <property type="project" value="UniProtKB-SubCell"/>
</dbReference>
<evidence type="ECO:0000313" key="20">
    <source>
        <dbReference type="EMBL" id="OGI78056.1"/>
    </source>
</evidence>
<keyword evidence="8" id="KW-0479">Metal-binding</keyword>
<comment type="cofactor">
    <cofactor evidence="1">
        <name>Zn(2+)</name>
        <dbReference type="ChEBI" id="CHEBI:29105"/>
    </cofactor>
</comment>
<dbReference type="InterPro" id="IPR002300">
    <property type="entry name" value="aa-tRNA-synth_Ia"/>
</dbReference>
<comment type="similarity">
    <text evidence="3">Belongs to the class-I aminoacyl-tRNA synthetase family. IleS type 2 subfamily.</text>
</comment>
<keyword evidence="6" id="KW-0963">Cytoplasm</keyword>
<dbReference type="Pfam" id="PF00133">
    <property type="entry name" value="tRNA-synt_1"/>
    <property type="match status" value="2"/>
</dbReference>
<dbReference type="SMART" id="SM00855">
    <property type="entry name" value="PGAM"/>
    <property type="match status" value="1"/>
</dbReference>
<dbReference type="Gene3D" id="1.10.730.10">
    <property type="entry name" value="Isoleucyl-tRNA Synthetase, Domain 1"/>
    <property type="match status" value="1"/>
</dbReference>
<evidence type="ECO:0000256" key="13">
    <source>
        <dbReference type="ARBA" id="ARBA00023146"/>
    </source>
</evidence>
<dbReference type="CDD" id="cd00077">
    <property type="entry name" value="HDc"/>
    <property type="match status" value="1"/>
</dbReference>
<dbReference type="SUPFAM" id="SSF109604">
    <property type="entry name" value="HD-domain/PDEase-like"/>
    <property type="match status" value="1"/>
</dbReference>
<dbReference type="InterPro" id="IPR014729">
    <property type="entry name" value="Rossmann-like_a/b/a_fold"/>
</dbReference>
<dbReference type="GO" id="GO:0000049">
    <property type="term" value="F:tRNA binding"/>
    <property type="evidence" value="ECO:0007669"/>
    <property type="project" value="InterPro"/>
</dbReference>
<dbReference type="Gene3D" id="3.40.50.620">
    <property type="entry name" value="HUPs"/>
    <property type="match status" value="2"/>
</dbReference>